<organism evidence="2">
    <name type="scientific">Chromera velia CCMP2878</name>
    <dbReference type="NCBI Taxonomy" id="1169474"/>
    <lineage>
        <taxon>Eukaryota</taxon>
        <taxon>Sar</taxon>
        <taxon>Alveolata</taxon>
        <taxon>Colpodellida</taxon>
        <taxon>Chromeraceae</taxon>
        <taxon>Chromera</taxon>
    </lineage>
</organism>
<feature type="region of interest" description="Disordered" evidence="1">
    <location>
        <begin position="387"/>
        <end position="422"/>
    </location>
</feature>
<feature type="compositionally biased region" description="Low complexity" evidence="1">
    <location>
        <begin position="513"/>
        <end position="523"/>
    </location>
</feature>
<reference evidence="2" key="1">
    <citation type="submission" date="2014-11" db="EMBL/GenBank/DDBJ databases">
        <authorList>
            <person name="Otto D Thomas"/>
            <person name="Naeem Raeece"/>
        </authorList>
    </citation>
    <scope>NUCLEOTIDE SEQUENCE</scope>
</reference>
<protein>
    <submittedName>
        <fullName evidence="2">Uncharacterized protein</fullName>
    </submittedName>
</protein>
<feature type="compositionally biased region" description="Low complexity" evidence="1">
    <location>
        <begin position="676"/>
        <end position="688"/>
    </location>
</feature>
<dbReference type="AlphaFoldDB" id="A0A0G4H8K7"/>
<feature type="compositionally biased region" description="Polar residues" evidence="1">
    <location>
        <begin position="602"/>
        <end position="644"/>
    </location>
</feature>
<accession>A0A0G4H8K7</accession>
<name>A0A0G4H8K7_9ALVE</name>
<feature type="compositionally biased region" description="Low complexity" evidence="1">
    <location>
        <begin position="488"/>
        <end position="500"/>
    </location>
</feature>
<dbReference type="VEuPathDB" id="CryptoDB:Cvel_5889"/>
<feature type="compositionally biased region" description="Acidic residues" evidence="1">
    <location>
        <begin position="448"/>
        <end position="458"/>
    </location>
</feature>
<proteinExistence type="predicted"/>
<gene>
    <name evidence="2" type="ORF">Cvel_5889</name>
</gene>
<evidence type="ECO:0000313" key="2">
    <source>
        <dbReference type="EMBL" id="CEM40216.1"/>
    </source>
</evidence>
<sequence length="770" mass="81324">MCLEGEGSFCMHELYETESQSPPNRNVGKILKNTAGGYVLRSHQDFKKAICDQSDASTGNWMTASGQWTASQGLLLRLQSLRAEKNSIAALCASISAGVSTKRRDDYLLAGALDQNDADQILVTPDPLLEADPQDAYGLPVPMEADIVPFDEALDPLEIPDRPLYGETRDAPLAVLVVNADGSLSLESSESEMSGEDDRCTATMAEVPETKVWDECMENAEKAEGAQAADRFCFCNLEASIIETIGLAVNNLGCCDSFPLFCADAPACALSCPRSVLRSPSVTMGLECVAASAELLSLARGGETGVKVMETQGPGALLHGPDWAPVLDRCAFCRGVVEPLRKNGCCDETADPSMSLIANPTESDVTELSLGVICGVDCQSPSLSPSVSILTPKKGKKTGTVPKNKKMQNSATRGPIPVPAVPSPEEALLQEELQEEIEEEVEALREEEREEEEEELGEDLMMLEGGQPDQIEFMSGPDRGFRDSQAGPPSSVLPVPLPSSYANNQRKQKTGVASSSSSAFSSSTKQSRNLPNQKQRSAGRALGVSTKAKAKAASPSQLPNSNLIADTQIGSPKASAVPMPTTETKRAGRDFLVSSDRDQGKQTKSATQAAQSFTFSPSAPVNSQGVPSETVGTNTPQARPQNQPLWERLWDRMRGHQQASSSSSPPTPPTPSMNKPSLSLSSPTPMSTREPATLGGKGKAPLSSSGGWRKWLGPFWGTSSGGSSLPAPPPVPSSSSSSPSLSVGGGTTTAFSSGMRREGKKVATSEAAEA</sequence>
<dbReference type="EMBL" id="CDMZ01001995">
    <property type="protein sequence ID" value="CEM40216.1"/>
    <property type="molecule type" value="Genomic_DNA"/>
</dbReference>
<feature type="compositionally biased region" description="Polar residues" evidence="1">
    <location>
        <begin position="524"/>
        <end position="536"/>
    </location>
</feature>
<evidence type="ECO:0000256" key="1">
    <source>
        <dbReference type="SAM" id="MobiDB-lite"/>
    </source>
</evidence>
<feature type="region of interest" description="Disordered" evidence="1">
    <location>
        <begin position="437"/>
        <end position="770"/>
    </location>
</feature>
<feature type="compositionally biased region" description="Low complexity" evidence="1">
    <location>
        <begin position="733"/>
        <end position="742"/>
    </location>
</feature>
<feature type="compositionally biased region" description="Basic and acidic residues" evidence="1">
    <location>
        <begin position="583"/>
        <end position="601"/>
    </location>
</feature>
<feature type="compositionally biased region" description="Polar residues" evidence="1">
    <location>
        <begin position="554"/>
        <end position="570"/>
    </location>
</feature>